<accession>A0A1R3L439</accession>
<evidence type="ECO:0000313" key="1">
    <source>
        <dbReference type="EMBL" id="OMP14059.1"/>
    </source>
</evidence>
<name>A0A1R3L439_9ROSI</name>
<dbReference type="EMBL" id="AWUE01002249">
    <property type="protein sequence ID" value="OMP14059.1"/>
    <property type="molecule type" value="Genomic_DNA"/>
</dbReference>
<dbReference type="AlphaFoldDB" id="A0A1R3L439"/>
<dbReference type="Proteomes" id="UP000187203">
    <property type="component" value="Unassembled WGS sequence"/>
</dbReference>
<organism evidence="1 2">
    <name type="scientific">Corchorus olitorius</name>
    <dbReference type="NCBI Taxonomy" id="93759"/>
    <lineage>
        <taxon>Eukaryota</taxon>
        <taxon>Viridiplantae</taxon>
        <taxon>Streptophyta</taxon>
        <taxon>Embryophyta</taxon>
        <taxon>Tracheophyta</taxon>
        <taxon>Spermatophyta</taxon>
        <taxon>Magnoliopsida</taxon>
        <taxon>eudicotyledons</taxon>
        <taxon>Gunneridae</taxon>
        <taxon>Pentapetalae</taxon>
        <taxon>rosids</taxon>
        <taxon>malvids</taxon>
        <taxon>Malvales</taxon>
        <taxon>Malvaceae</taxon>
        <taxon>Grewioideae</taxon>
        <taxon>Apeibeae</taxon>
        <taxon>Corchorus</taxon>
    </lineage>
</organism>
<proteinExistence type="predicted"/>
<evidence type="ECO:0000313" key="2">
    <source>
        <dbReference type="Proteomes" id="UP000187203"/>
    </source>
</evidence>
<keyword evidence="2" id="KW-1185">Reference proteome</keyword>
<reference evidence="2" key="1">
    <citation type="submission" date="2013-09" db="EMBL/GenBank/DDBJ databases">
        <title>Corchorus olitorius genome sequencing.</title>
        <authorList>
            <person name="Alam M."/>
            <person name="Haque M.S."/>
            <person name="Islam M.S."/>
            <person name="Emdad E.M."/>
            <person name="Islam M.M."/>
            <person name="Ahmed B."/>
            <person name="Halim A."/>
            <person name="Hossen Q.M.M."/>
            <person name="Hossain M.Z."/>
            <person name="Ahmed R."/>
            <person name="Khan M.M."/>
            <person name="Islam R."/>
            <person name="Rashid M.M."/>
            <person name="Khan S.A."/>
            <person name="Rahman M.S."/>
            <person name="Alam M."/>
            <person name="Yahiya A.S."/>
            <person name="Khan M.S."/>
            <person name="Azam M.S."/>
            <person name="Haque T."/>
            <person name="Lashkar M.Z.H."/>
            <person name="Akhand A.I."/>
            <person name="Morshed G."/>
            <person name="Roy S."/>
            <person name="Uddin K.S."/>
            <person name="Rabeya T."/>
            <person name="Hossain A.S."/>
            <person name="Chowdhury A."/>
            <person name="Snigdha A.R."/>
            <person name="Mortoza M.S."/>
            <person name="Matin S.A."/>
            <person name="Hoque S.M.E."/>
            <person name="Islam M.K."/>
            <person name="Roy D.K."/>
            <person name="Haider R."/>
            <person name="Moosa M.M."/>
            <person name="Elias S.M."/>
            <person name="Hasan A.M."/>
            <person name="Jahan S."/>
            <person name="Shafiuddin M."/>
            <person name="Mahmood N."/>
            <person name="Shommy N.S."/>
        </authorList>
    </citation>
    <scope>NUCLEOTIDE SEQUENCE [LARGE SCALE GENOMIC DNA]</scope>
    <source>
        <strain evidence="2">cv. O-4</strain>
    </source>
</reference>
<sequence>MEKVKLRKKKDFAVADDKWSTPEKRLLESKY</sequence>
<gene>
    <name evidence="1" type="ORF">COLO4_00359</name>
</gene>
<comment type="caution">
    <text evidence="1">The sequence shown here is derived from an EMBL/GenBank/DDBJ whole genome shotgun (WGS) entry which is preliminary data.</text>
</comment>
<protein>
    <submittedName>
        <fullName evidence="1">Uncharacterized protein</fullName>
    </submittedName>
</protein>